<accession>A0A644XQX2</accession>
<dbReference type="EMBL" id="VSSQ01002652">
    <property type="protein sequence ID" value="MPM16653.1"/>
    <property type="molecule type" value="Genomic_DNA"/>
</dbReference>
<name>A0A644XQX2_9ZZZZ</name>
<dbReference type="GO" id="GO:0005737">
    <property type="term" value="C:cytoplasm"/>
    <property type="evidence" value="ECO:0007669"/>
    <property type="project" value="UniProtKB-SubCell"/>
</dbReference>
<evidence type="ECO:0000256" key="1">
    <source>
        <dbReference type="ARBA" id="ARBA00004496"/>
    </source>
</evidence>
<organism evidence="4">
    <name type="scientific">bioreactor metagenome</name>
    <dbReference type="NCBI Taxonomy" id="1076179"/>
    <lineage>
        <taxon>unclassified sequences</taxon>
        <taxon>metagenomes</taxon>
        <taxon>ecological metagenomes</taxon>
    </lineage>
</organism>
<dbReference type="PANTHER" id="PTHR30272:SF1">
    <property type="entry name" value="3-HYDROXYACYL-[ACYL-CARRIER-PROTEIN] DEHYDRATASE"/>
    <property type="match status" value="1"/>
</dbReference>
<keyword evidence="3 4" id="KW-0456">Lyase</keyword>
<dbReference type="Pfam" id="PF07977">
    <property type="entry name" value="FabA"/>
    <property type="match status" value="1"/>
</dbReference>
<dbReference type="NCBIfam" id="NF000582">
    <property type="entry name" value="PRK00006.1"/>
    <property type="match status" value="1"/>
</dbReference>
<dbReference type="PANTHER" id="PTHR30272">
    <property type="entry name" value="3-HYDROXYACYL-[ACYL-CARRIER-PROTEIN] DEHYDRATASE"/>
    <property type="match status" value="1"/>
</dbReference>
<dbReference type="GO" id="GO:0019171">
    <property type="term" value="F:(3R)-hydroxyacyl-[acyl-carrier-protein] dehydratase activity"/>
    <property type="evidence" value="ECO:0007669"/>
    <property type="project" value="UniProtKB-EC"/>
</dbReference>
<comment type="caution">
    <text evidence="4">The sequence shown here is derived from an EMBL/GenBank/DDBJ whole genome shotgun (WGS) entry which is preliminary data.</text>
</comment>
<reference evidence="4" key="1">
    <citation type="submission" date="2019-08" db="EMBL/GenBank/DDBJ databases">
        <authorList>
            <person name="Kucharzyk K."/>
            <person name="Murdoch R.W."/>
            <person name="Higgins S."/>
            <person name="Loffler F."/>
        </authorList>
    </citation>
    <scope>NUCLEOTIDE SEQUENCE</scope>
</reference>
<dbReference type="Gene3D" id="3.10.129.10">
    <property type="entry name" value="Hotdog Thioesterase"/>
    <property type="match status" value="1"/>
</dbReference>
<evidence type="ECO:0000256" key="2">
    <source>
        <dbReference type="ARBA" id="ARBA00022490"/>
    </source>
</evidence>
<keyword evidence="2" id="KW-0963">Cytoplasm</keyword>
<dbReference type="EC" id="4.2.1.59" evidence="4"/>
<proteinExistence type="predicted"/>
<dbReference type="SUPFAM" id="SSF54637">
    <property type="entry name" value="Thioesterase/thiol ester dehydrase-isomerase"/>
    <property type="match status" value="1"/>
</dbReference>
<dbReference type="FunFam" id="3.10.129.10:FF:000001">
    <property type="entry name" value="3-hydroxyacyl-[acyl-carrier-protein] dehydratase FabZ"/>
    <property type="match status" value="1"/>
</dbReference>
<gene>
    <name evidence="4" type="primary">fabZ_11</name>
    <name evidence="4" type="ORF">SDC9_63034</name>
</gene>
<dbReference type="InterPro" id="IPR029069">
    <property type="entry name" value="HotDog_dom_sf"/>
</dbReference>
<dbReference type="CDD" id="cd01288">
    <property type="entry name" value="FabZ"/>
    <property type="match status" value="1"/>
</dbReference>
<evidence type="ECO:0000256" key="3">
    <source>
        <dbReference type="ARBA" id="ARBA00023239"/>
    </source>
</evidence>
<evidence type="ECO:0000313" key="4">
    <source>
        <dbReference type="EMBL" id="MPM16653.1"/>
    </source>
</evidence>
<sequence>MESIGIDQIKQILPHREPFLMVDRVDELVPGVSAKGVKAVSGNEWYFQGHFDKKKVMPGVLIVEALAQAGGIALLTLENMRGKLAFLGKLTNVRFHAPVVPGDLLELDSTITAVNGTIGMGTGTARVAGKKVCSCEFVFAIKDPD</sequence>
<protein>
    <submittedName>
        <fullName evidence="4">3-hydroxyacyl-[acyl-carrier-protein] dehydratase FabZ</fullName>
        <ecNumber evidence="4">4.2.1.59</ecNumber>
    </submittedName>
</protein>
<dbReference type="AlphaFoldDB" id="A0A644XQX2"/>
<dbReference type="InterPro" id="IPR013114">
    <property type="entry name" value="FabA_FabZ"/>
</dbReference>
<comment type="subcellular location">
    <subcellularLocation>
        <location evidence="1">Cytoplasm</location>
    </subcellularLocation>
</comment>